<evidence type="ECO:0000256" key="2">
    <source>
        <dbReference type="ARBA" id="ARBA00004651"/>
    </source>
</evidence>
<feature type="transmembrane region" description="Helical" evidence="10">
    <location>
        <begin position="197"/>
        <end position="215"/>
    </location>
</feature>
<dbReference type="OrthoDB" id="9795403at2"/>
<evidence type="ECO:0000259" key="12">
    <source>
        <dbReference type="PROSITE" id="PS50928"/>
    </source>
</evidence>
<evidence type="ECO:0000256" key="8">
    <source>
        <dbReference type="ARBA" id="ARBA00022989"/>
    </source>
</evidence>
<keyword evidence="14" id="KW-1185">Reference proteome</keyword>
<comment type="similarity">
    <text evidence="3 11">Belongs to the binding-protein-dependent transport system permease family. CysTW subfamily.</text>
</comment>
<organism evidence="13 14">
    <name type="scientific">Balnearium lithotrophicum</name>
    <dbReference type="NCBI Taxonomy" id="223788"/>
    <lineage>
        <taxon>Bacteria</taxon>
        <taxon>Pseudomonadati</taxon>
        <taxon>Aquificota</taxon>
        <taxon>Aquificia</taxon>
        <taxon>Desulfurobacteriales</taxon>
        <taxon>Desulfurobacteriaceae</taxon>
        <taxon>Balnearium</taxon>
    </lineage>
</organism>
<keyword evidence="5 11" id="KW-1003">Cell membrane</keyword>
<dbReference type="Proteomes" id="UP000317315">
    <property type="component" value="Unassembled WGS sequence"/>
</dbReference>
<proteinExistence type="inferred from homology"/>
<dbReference type="InterPro" id="IPR000515">
    <property type="entry name" value="MetI-like"/>
</dbReference>
<evidence type="ECO:0000256" key="10">
    <source>
        <dbReference type="RuleBase" id="RU363032"/>
    </source>
</evidence>
<keyword evidence="6 11" id="KW-0500">Molybdenum</keyword>
<feature type="transmembrane region" description="Helical" evidence="10">
    <location>
        <begin position="90"/>
        <end position="108"/>
    </location>
</feature>
<comment type="function">
    <text evidence="1 11">Part of the binding-protein-dependent transport system for molybdenum; probably responsible for the translocation of the substrate across the membrane.</text>
</comment>
<name>A0A521AEF8_9BACT</name>
<dbReference type="RefSeq" id="WP_142933420.1">
    <property type="nucleotide sequence ID" value="NZ_FXTM01000001.1"/>
</dbReference>
<evidence type="ECO:0000256" key="3">
    <source>
        <dbReference type="ARBA" id="ARBA00007069"/>
    </source>
</evidence>
<dbReference type="InterPro" id="IPR011867">
    <property type="entry name" value="ModB_ABC"/>
</dbReference>
<feature type="transmembrane region" description="Helical" evidence="10">
    <location>
        <begin position="20"/>
        <end position="37"/>
    </location>
</feature>
<dbReference type="Pfam" id="PF00528">
    <property type="entry name" value="BPD_transp_1"/>
    <property type="match status" value="1"/>
</dbReference>
<dbReference type="GO" id="GO:0005886">
    <property type="term" value="C:plasma membrane"/>
    <property type="evidence" value="ECO:0007669"/>
    <property type="project" value="UniProtKB-SubCell"/>
</dbReference>
<dbReference type="NCBIfam" id="TIGR02141">
    <property type="entry name" value="modB_ABC"/>
    <property type="match status" value="1"/>
</dbReference>
<feature type="transmembrane region" description="Helical" evidence="10">
    <location>
        <begin position="49"/>
        <end position="70"/>
    </location>
</feature>
<dbReference type="AlphaFoldDB" id="A0A521AEF8"/>
<dbReference type="Gene3D" id="1.10.3720.10">
    <property type="entry name" value="MetI-like"/>
    <property type="match status" value="1"/>
</dbReference>
<feature type="transmembrane region" description="Helical" evidence="10">
    <location>
        <begin position="149"/>
        <end position="171"/>
    </location>
</feature>
<feature type="domain" description="ABC transmembrane type-1" evidence="12">
    <location>
        <begin position="11"/>
        <end position="215"/>
    </location>
</feature>
<keyword evidence="8 10" id="KW-1133">Transmembrane helix</keyword>
<reference evidence="13 14" key="1">
    <citation type="submission" date="2017-05" db="EMBL/GenBank/DDBJ databases">
        <authorList>
            <person name="Varghese N."/>
            <person name="Submissions S."/>
        </authorList>
    </citation>
    <scope>NUCLEOTIDE SEQUENCE [LARGE SCALE GENOMIC DNA]</scope>
    <source>
        <strain evidence="13 14">DSM 16304</strain>
    </source>
</reference>
<evidence type="ECO:0000313" key="14">
    <source>
        <dbReference type="Proteomes" id="UP000317315"/>
    </source>
</evidence>
<protein>
    <recommendedName>
        <fullName evidence="11">Molybdenum transport system permease</fullName>
    </recommendedName>
</protein>
<dbReference type="PANTHER" id="PTHR30183:SF3">
    <property type="entry name" value="MOLYBDENUM TRANSPORT SYSTEM PERMEASE PROTEIN MODB"/>
    <property type="match status" value="1"/>
</dbReference>
<dbReference type="SUPFAM" id="SSF161098">
    <property type="entry name" value="MetI-like"/>
    <property type="match status" value="1"/>
</dbReference>
<evidence type="ECO:0000256" key="11">
    <source>
        <dbReference type="RuleBase" id="RU365097"/>
    </source>
</evidence>
<evidence type="ECO:0000256" key="5">
    <source>
        <dbReference type="ARBA" id="ARBA00022475"/>
    </source>
</evidence>
<sequence length="228" mass="24951">MVLDPEALFSIKLSMKVASLSTLLVFTFGLPLSYIFATKEFPLKNLLDALMTLPVVLTPTVTGYILLLIFGKNGIVGKFIYELFKTGIVFTWYGAVLASFVVSFPLFVKSARASIESVDRNLIYASYTLGKSGLETFFKVVLPLAKEGIIAGIVLSFARALGEFGATLMIAGNIPFRTNTIPIEIYDAVSSGDFEKANVLTLIVTLISVTVIFVINRLSKKVNWRSNV</sequence>
<dbReference type="GO" id="GO:0015098">
    <property type="term" value="F:molybdate ion transmembrane transporter activity"/>
    <property type="evidence" value="ECO:0007669"/>
    <property type="project" value="UniProtKB-UniRule"/>
</dbReference>
<evidence type="ECO:0000256" key="1">
    <source>
        <dbReference type="ARBA" id="ARBA00002949"/>
    </source>
</evidence>
<dbReference type="InterPro" id="IPR035906">
    <property type="entry name" value="MetI-like_sf"/>
</dbReference>
<dbReference type="EMBL" id="FXTM01000001">
    <property type="protein sequence ID" value="SMO33156.1"/>
    <property type="molecule type" value="Genomic_DNA"/>
</dbReference>
<accession>A0A521AEF8</accession>
<evidence type="ECO:0000256" key="6">
    <source>
        <dbReference type="ARBA" id="ARBA00022505"/>
    </source>
</evidence>
<evidence type="ECO:0000313" key="13">
    <source>
        <dbReference type="EMBL" id="SMO33156.1"/>
    </source>
</evidence>
<keyword evidence="7 10" id="KW-0812">Transmembrane</keyword>
<dbReference type="PROSITE" id="PS50928">
    <property type="entry name" value="ABC_TM1"/>
    <property type="match status" value="1"/>
</dbReference>
<dbReference type="CDD" id="cd06261">
    <property type="entry name" value="TM_PBP2"/>
    <property type="match status" value="1"/>
</dbReference>
<evidence type="ECO:0000256" key="7">
    <source>
        <dbReference type="ARBA" id="ARBA00022692"/>
    </source>
</evidence>
<gene>
    <name evidence="13" type="ORF">SAMN06269117_10180</name>
</gene>
<keyword evidence="9 10" id="KW-0472">Membrane</keyword>
<evidence type="ECO:0000256" key="4">
    <source>
        <dbReference type="ARBA" id="ARBA00022448"/>
    </source>
</evidence>
<dbReference type="PANTHER" id="PTHR30183">
    <property type="entry name" value="MOLYBDENUM TRANSPORT SYSTEM PERMEASE PROTEIN MODB"/>
    <property type="match status" value="1"/>
</dbReference>
<evidence type="ECO:0000256" key="9">
    <source>
        <dbReference type="ARBA" id="ARBA00023136"/>
    </source>
</evidence>
<keyword evidence="4 10" id="KW-0813">Transport</keyword>
<comment type="subcellular location">
    <subcellularLocation>
        <location evidence="2 10">Cell membrane</location>
        <topology evidence="2 10">Multi-pass membrane protein</topology>
    </subcellularLocation>
</comment>